<feature type="region of interest" description="Disordered" evidence="5">
    <location>
        <begin position="188"/>
        <end position="215"/>
    </location>
</feature>
<gene>
    <name evidence="6" type="ORF">PPENT_87.1.T0980198</name>
</gene>
<feature type="repeat" description="TPR" evidence="3">
    <location>
        <begin position="566"/>
        <end position="599"/>
    </location>
</feature>
<dbReference type="SMART" id="SM00028">
    <property type="entry name" value="TPR"/>
    <property type="match status" value="5"/>
</dbReference>
<feature type="coiled-coil region" evidence="4">
    <location>
        <begin position="56"/>
        <end position="104"/>
    </location>
</feature>
<evidence type="ECO:0000256" key="2">
    <source>
        <dbReference type="ARBA" id="ARBA00022803"/>
    </source>
</evidence>
<dbReference type="Pfam" id="PF13432">
    <property type="entry name" value="TPR_16"/>
    <property type="match status" value="1"/>
</dbReference>
<keyword evidence="7" id="KW-1185">Reference proteome</keyword>
<dbReference type="PROSITE" id="PS50005">
    <property type="entry name" value="TPR"/>
    <property type="match status" value="3"/>
</dbReference>
<protein>
    <recommendedName>
        <fullName evidence="8">Tetratricopeptide repeat protein</fullName>
    </recommendedName>
</protein>
<dbReference type="PANTHER" id="PTHR44943">
    <property type="entry name" value="CELLULOSE SYNTHASE OPERON PROTEIN C"/>
    <property type="match status" value="1"/>
</dbReference>
<proteinExistence type="predicted"/>
<feature type="region of interest" description="Disordered" evidence="5">
    <location>
        <begin position="261"/>
        <end position="281"/>
    </location>
</feature>
<evidence type="ECO:0000313" key="7">
    <source>
        <dbReference type="Proteomes" id="UP000689195"/>
    </source>
</evidence>
<organism evidence="6 7">
    <name type="scientific">Paramecium pentaurelia</name>
    <dbReference type="NCBI Taxonomy" id="43138"/>
    <lineage>
        <taxon>Eukaryota</taxon>
        <taxon>Sar</taxon>
        <taxon>Alveolata</taxon>
        <taxon>Ciliophora</taxon>
        <taxon>Intramacronucleata</taxon>
        <taxon>Oligohymenophorea</taxon>
        <taxon>Peniculida</taxon>
        <taxon>Parameciidae</taxon>
        <taxon>Paramecium</taxon>
    </lineage>
</organism>
<keyword evidence="4" id="KW-0175">Coiled coil</keyword>
<dbReference type="Pfam" id="PF00515">
    <property type="entry name" value="TPR_1"/>
    <property type="match status" value="1"/>
</dbReference>
<dbReference type="PANTHER" id="PTHR44943:SF4">
    <property type="entry name" value="TPR REPEAT-CONTAINING PROTEIN MJ0798"/>
    <property type="match status" value="1"/>
</dbReference>
<evidence type="ECO:0000256" key="4">
    <source>
        <dbReference type="SAM" id="Coils"/>
    </source>
</evidence>
<dbReference type="AlphaFoldDB" id="A0A8S1WQ42"/>
<dbReference type="Proteomes" id="UP000689195">
    <property type="component" value="Unassembled WGS sequence"/>
</dbReference>
<evidence type="ECO:0000256" key="5">
    <source>
        <dbReference type="SAM" id="MobiDB-lite"/>
    </source>
</evidence>
<sequence>MDEPEFLCHYDGHDEEEIIGFCINKNCQQNVQFCLKCSWDKHGDHEEDCKTFKQIYKILQNNKQQQTGQNDEVNNKLKSIQTKCEQLSQSKNIGNEKFDELEKNLKEKEYQNCLANIQLLKNIQDQNQSNQKLILEQLDNILQTLNTLGIPQISNTLKQQSQNTDNIQKVEMKNQEIQVNIQEEKKEEIQTLNNQEDEITYQKQNNESQKPKDKYTSISFGNQEQTQKFEDQKYPLQTPQDPISNAYQQTLQHFYTENTPSIINPYQKSNPSSKQPPIFQVPQNPITQSMAQFSEQNLEQRQIQNKSNGSQSEIIKQKFEQQLQTAINKNPKYKNNPHPQIKLTDLEWEQYKNVIVSAQDQNQNFVLDAEVITYYDDEYQKVLEECDKSLEKDPFNIQQNILKCKTLIKTNRNQEALECSELIMDIDPLSYQPYILKGVALNQLKRYEEALHNYCISLQIEPNYEAYLLQGISLLAINQWDEAIVSFENSIKMRPQMEDGYYQMGLALMHKQNYEQAIKYFEITLRISPKHSQAQKKKTLCLNKVNQYSEAIHSSDATNQKAQSEEYTYYNKGLELFNAEKYREALQQFEKAIQINQNMHEAHAYRGETLHNLGRLLEAIKSFDDALTISVKPKYMIKKADTLKEMNNFEAAQLLQQKAQLIMQTEKQNPQQI</sequence>
<evidence type="ECO:0000256" key="3">
    <source>
        <dbReference type="PROSITE-ProRule" id="PRU00339"/>
    </source>
</evidence>
<keyword evidence="1" id="KW-0677">Repeat</keyword>
<dbReference type="InterPro" id="IPR019734">
    <property type="entry name" value="TPR_rpt"/>
</dbReference>
<feature type="repeat" description="TPR" evidence="3">
    <location>
        <begin position="464"/>
        <end position="497"/>
    </location>
</feature>
<name>A0A8S1WQ42_9CILI</name>
<accession>A0A8S1WQ42</accession>
<dbReference type="InterPro" id="IPR051685">
    <property type="entry name" value="Ycf3/AcsC/BcsC/TPR_MFPF"/>
</dbReference>
<keyword evidence="2 3" id="KW-0802">TPR repeat</keyword>
<comment type="caution">
    <text evidence="6">The sequence shown here is derived from an EMBL/GenBank/DDBJ whole genome shotgun (WGS) entry which is preliminary data.</text>
</comment>
<evidence type="ECO:0000256" key="1">
    <source>
        <dbReference type="ARBA" id="ARBA00022737"/>
    </source>
</evidence>
<evidence type="ECO:0008006" key="8">
    <source>
        <dbReference type="Google" id="ProtNLM"/>
    </source>
</evidence>
<dbReference type="EMBL" id="CAJJDO010000098">
    <property type="protein sequence ID" value="CAD8191332.1"/>
    <property type="molecule type" value="Genomic_DNA"/>
</dbReference>
<dbReference type="PROSITE" id="PS50293">
    <property type="entry name" value="TPR_REGION"/>
    <property type="match status" value="1"/>
</dbReference>
<dbReference type="OrthoDB" id="10259630at2759"/>
<feature type="repeat" description="TPR" evidence="3">
    <location>
        <begin position="498"/>
        <end position="531"/>
    </location>
</feature>
<evidence type="ECO:0000313" key="6">
    <source>
        <dbReference type="EMBL" id="CAD8191332.1"/>
    </source>
</evidence>
<reference evidence="6" key="1">
    <citation type="submission" date="2021-01" db="EMBL/GenBank/DDBJ databases">
        <authorList>
            <consortium name="Genoscope - CEA"/>
            <person name="William W."/>
        </authorList>
    </citation>
    <scope>NUCLEOTIDE SEQUENCE</scope>
</reference>